<evidence type="ECO:0000256" key="4">
    <source>
        <dbReference type="ARBA" id="ARBA00022970"/>
    </source>
</evidence>
<keyword evidence="5 7" id="KW-1133">Transmembrane helix</keyword>
<dbReference type="InterPro" id="IPR013057">
    <property type="entry name" value="AA_transpt_TM"/>
</dbReference>
<accession>A0AAQ3RXJ9</accession>
<feature type="transmembrane region" description="Helical" evidence="7">
    <location>
        <begin position="57"/>
        <end position="78"/>
    </location>
</feature>
<keyword evidence="6 7" id="KW-0472">Membrane</keyword>
<dbReference type="AlphaFoldDB" id="A0AAQ3RXJ9"/>
<evidence type="ECO:0000256" key="2">
    <source>
        <dbReference type="ARBA" id="ARBA00022448"/>
    </source>
</evidence>
<proteinExistence type="predicted"/>
<feature type="domain" description="Amino acid transporter transmembrane" evidence="8">
    <location>
        <begin position="25"/>
        <end position="109"/>
    </location>
</feature>
<dbReference type="Proteomes" id="UP001374535">
    <property type="component" value="Chromosome 6"/>
</dbReference>
<feature type="transmembrane region" description="Helical" evidence="7">
    <location>
        <begin position="90"/>
        <end position="111"/>
    </location>
</feature>
<evidence type="ECO:0000313" key="10">
    <source>
        <dbReference type="Proteomes" id="UP001374535"/>
    </source>
</evidence>
<name>A0AAQ3RXJ9_VIGMU</name>
<reference evidence="9 10" key="1">
    <citation type="journal article" date="2023" name="Life. Sci Alliance">
        <title>Evolutionary insights into 3D genome organization and epigenetic landscape of Vigna mungo.</title>
        <authorList>
            <person name="Junaid A."/>
            <person name="Singh B."/>
            <person name="Bhatia S."/>
        </authorList>
    </citation>
    <scope>NUCLEOTIDE SEQUENCE [LARGE SCALE GENOMIC DNA]</scope>
    <source>
        <strain evidence="9">Urdbean</strain>
    </source>
</reference>
<dbReference type="GO" id="GO:0016020">
    <property type="term" value="C:membrane"/>
    <property type="evidence" value="ECO:0007669"/>
    <property type="project" value="UniProtKB-SubCell"/>
</dbReference>
<feature type="transmembrane region" description="Helical" evidence="7">
    <location>
        <begin position="31"/>
        <end position="51"/>
    </location>
</feature>
<keyword evidence="3 7" id="KW-0812">Transmembrane</keyword>
<keyword evidence="10" id="KW-1185">Reference proteome</keyword>
<dbReference type="GO" id="GO:0006865">
    <property type="term" value="P:amino acid transport"/>
    <property type="evidence" value="ECO:0007669"/>
    <property type="project" value="UniProtKB-KW"/>
</dbReference>
<keyword evidence="2" id="KW-0813">Transport</keyword>
<protein>
    <recommendedName>
        <fullName evidence="8">Amino acid transporter transmembrane domain-containing protein</fullName>
    </recommendedName>
</protein>
<comment type="subcellular location">
    <subcellularLocation>
        <location evidence="1">Membrane</location>
    </subcellularLocation>
</comment>
<organism evidence="9 10">
    <name type="scientific">Vigna mungo</name>
    <name type="common">Black gram</name>
    <name type="synonym">Phaseolus mungo</name>
    <dbReference type="NCBI Taxonomy" id="3915"/>
    <lineage>
        <taxon>Eukaryota</taxon>
        <taxon>Viridiplantae</taxon>
        <taxon>Streptophyta</taxon>
        <taxon>Embryophyta</taxon>
        <taxon>Tracheophyta</taxon>
        <taxon>Spermatophyta</taxon>
        <taxon>Magnoliopsida</taxon>
        <taxon>eudicotyledons</taxon>
        <taxon>Gunneridae</taxon>
        <taxon>Pentapetalae</taxon>
        <taxon>rosids</taxon>
        <taxon>fabids</taxon>
        <taxon>Fabales</taxon>
        <taxon>Fabaceae</taxon>
        <taxon>Papilionoideae</taxon>
        <taxon>50 kb inversion clade</taxon>
        <taxon>NPAAA clade</taxon>
        <taxon>indigoferoid/millettioid clade</taxon>
        <taxon>Phaseoleae</taxon>
        <taxon>Vigna</taxon>
    </lineage>
</organism>
<sequence length="118" mass="12864">MFGPTSPTRPTNTNSLKDLLPMTYKNRVTSILLSTSLVLSTTIIALVVPFFGSLMSLVGAFLSVTASILFSCLCYLKISDTYRKFGCETIAIVIIIMTTIVMAISGMYISLMEIAHNL</sequence>
<dbReference type="EMBL" id="CP144695">
    <property type="protein sequence ID" value="WVZ08793.1"/>
    <property type="molecule type" value="Genomic_DNA"/>
</dbReference>
<evidence type="ECO:0000256" key="1">
    <source>
        <dbReference type="ARBA" id="ARBA00004370"/>
    </source>
</evidence>
<evidence type="ECO:0000256" key="3">
    <source>
        <dbReference type="ARBA" id="ARBA00022692"/>
    </source>
</evidence>
<evidence type="ECO:0000313" key="9">
    <source>
        <dbReference type="EMBL" id="WVZ08793.1"/>
    </source>
</evidence>
<evidence type="ECO:0000259" key="8">
    <source>
        <dbReference type="Pfam" id="PF01490"/>
    </source>
</evidence>
<keyword evidence="4" id="KW-0029">Amino-acid transport</keyword>
<evidence type="ECO:0000256" key="7">
    <source>
        <dbReference type="SAM" id="Phobius"/>
    </source>
</evidence>
<gene>
    <name evidence="9" type="ORF">V8G54_022139</name>
</gene>
<dbReference type="Pfam" id="PF01490">
    <property type="entry name" value="Aa_trans"/>
    <property type="match status" value="1"/>
</dbReference>
<evidence type="ECO:0000256" key="6">
    <source>
        <dbReference type="ARBA" id="ARBA00023136"/>
    </source>
</evidence>
<evidence type="ECO:0000256" key="5">
    <source>
        <dbReference type="ARBA" id="ARBA00022989"/>
    </source>
</evidence>